<keyword evidence="3" id="KW-1185">Reference proteome</keyword>
<protein>
    <submittedName>
        <fullName evidence="2">Uncharacterized protein</fullName>
    </submittedName>
</protein>
<organism evidence="2 3">
    <name type="scientific">Ascobolus immersus RN42</name>
    <dbReference type="NCBI Taxonomy" id="1160509"/>
    <lineage>
        <taxon>Eukaryota</taxon>
        <taxon>Fungi</taxon>
        <taxon>Dikarya</taxon>
        <taxon>Ascomycota</taxon>
        <taxon>Pezizomycotina</taxon>
        <taxon>Pezizomycetes</taxon>
        <taxon>Pezizales</taxon>
        <taxon>Ascobolaceae</taxon>
        <taxon>Ascobolus</taxon>
    </lineage>
</organism>
<dbReference type="EMBL" id="ML119814">
    <property type="protein sequence ID" value="RPA73660.1"/>
    <property type="molecule type" value="Genomic_DNA"/>
</dbReference>
<sequence>MRDPQIRADLEKSHVRDAQTPLQVSYLLSEHPNYVTSSTSSESYTDTRKSNENVRRADKNTAVQNPTYKAGCRKPGHEYSNGDVNIESAQTRACTGKLQHIPPAPLSTIPNYEYCCSPRGLELTPKLPRTMLKVVMKRNRNLHDVRLDTQDFPADEQALHDVSEKSNNMTHKNSNRDVNGREEANILTSKYFSTSTCLPHGHGDVTKMDKNLHGSKKYTGSNHATNDLMRTYKEG</sequence>
<evidence type="ECO:0000313" key="2">
    <source>
        <dbReference type="EMBL" id="RPA73660.1"/>
    </source>
</evidence>
<reference evidence="2 3" key="1">
    <citation type="journal article" date="2018" name="Nat. Ecol. Evol.">
        <title>Pezizomycetes genomes reveal the molecular basis of ectomycorrhizal truffle lifestyle.</title>
        <authorList>
            <person name="Murat C."/>
            <person name="Payen T."/>
            <person name="Noel B."/>
            <person name="Kuo A."/>
            <person name="Morin E."/>
            <person name="Chen J."/>
            <person name="Kohler A."/>
            <person name="Krizsan K."/>
            <person name="Balestrini R."/>
            <person name="Da Silva C."/>
            <person name="Montanini B."/>
            <person name="Hainaut M."/>
            <person name="Levati E."/>
            <person name="Barry K.W."/>
            <person name="Belfiori B."/>
            <person name="Cichocki N."/>
            <person name="Clum A."/>
            <person name="Dockter R.B."/>
            <person name="Fauchery L."/>
            <person name="Guy J."/>
            <person name="Iotti M."/>
            <person name="Le Tacon F."/>
            <person name="Lindquist E.A."/>
            <person name="Lipzen A."/>
            <person name="Malagnac F."/>
            <person name="Mello A."/>
            <person name="Molinier V."/>
            <person name="Miyauchi S."/>
            <person name="Poulain J."/>
            <person name="Riccioni C."/>
            <person name="Rubini A."/>
            <person name="Sitrit Y."/>
            <person name="Splivallo R."/>
            <person name="Traeger S."/>
            <person name="Wang M."/>
            <person name="Zifcakova L."/>
            <person name="Wipf D."/>
            <person name="Zambonelli A."/>
            <person name="Paolocci F."/>
            <person name="Nowrousian M."/>
            <person name="Ottonello S."/>
            <person name="Baldrian P."/>
            <person name="Spatafora J.W."/>
            <person name="Henrissat B."/>
            <person name="Nagy L.G."/>
            <person name="Aury J.M."/>
            <person name="Wincker P."/>
            <person name="Grigoriev I.V."/>
            <person name="Bonfante P."/>
            <person name="Martin F.M."/>
        </authorList>
    </citation>
    <scope>NUCLEOTIDE SEQUENCE [LARGE SCALE GENOMIC DNA]</scope>
    <source>
        <strain evidence="2 3">RN42</strain>
    </source>
</reference>
<proteinExistence type="predicted"/>
<feature type="region of interest" description="Disordered" evidence="1">
    <location>
        <begin position="33"/>
        <end position="76"/>
    </location>
</feature>
<dbReference type="AlphaFoldDB" id="A0A3N4HPC4"/>
<name>A0A3N4HPC4_ASCIM</name>
<evidence type="ECO:0000256" key="1">
    <source>
        <dbReference type="SAM" id="MobiDB-lite"/>
    </source>
</evidence>
<dbReference type="Proteomes" id="UP000275078">
    <property type="component" value="Unassembled WGS sequence"/>
</dbReference>
<feature type="compositionally biased region" description="Basic and acidic residues" evidence="1">
    <location>
        <begin position="45"/>
        <end position="59"/>
    </location>
</feature>
<accession>A0A3N4HPC4</accession>
<gene>
    <name evidence="2" type="ORF">BJ508DRAFT_313625</name>
</gene>
<evidence type="ECO:0000313" key="3">
    <source>
        <dbReference type="Proteomes" id="UP000275078"/>
    </source>
</evidence>
<feature type="region of interest" description="Disordered" evidence="1">
    <location>
        <begin position="208"/>
        <end position="235"/>
    </location>
</feature>